<feature type="compositionally biased region" description="Acidic residues" evidence="7">
    <location>
        <begin position="446"/>
        <end position="455"/>
    </location>
</feature>
<sequence length="455" mass="48871">MDEQPAPGALPATAAGTAPDSPWPLRVLSENLKRYFERAPEAWIEGQLIEFKVIRGNAWMTLRDLDADYSLPVTAWRNVASTLEGTVEQGSRVVACVKPSFYTKTGRLSMIASAMRPVGIGDLLARVEKLRRALGAEGLTAEARKRPLPVLPHLIGLVTGRDSDAMKDVMRNAHLRWPAARFEVREVAVQGANAPREVMAAVAELDAHPEVDVIVIARGGGALEEVILPFSDEALVRAVAQASTPVVSAIGHEADRPVLDDVADVRASTPTDAAKRIVPDAAAEREAIGGARLRLASGVERLVLTEAQHLAALRSRPVLAQPERMVDERAQDLDRFRERARTSLGGRLDRENDAVGHLRARVRSLSPQKTLDRGYAVVRHGGGTGGPGPVVRDAGRVAVGERLDILVASGRLGAVAEEVHTGGIGGAEETDRKPTTDEYDQHDATDETDENGETA</sequence>
<evidence type="ECO:0000256" key="3">
    <source>
        <dbReference type="ARBA" id="ARBA00022801"/>
    </source>
</evidence>
<dbReference type="InterPro" id="IPR020579">
    <property type="entry name" value="Exonuc_VII_lsu_C"/>
</dbReference>
<evidence type="ECO:0000313" key="10">
    <source>
        <dbReference type="EMBL" id="MEO9247897.1"/>
    </source>
</evidence>
<comment type="similarity">
    <text evidence="5 6">Belongs to the XseA family.</text>
</comment>
<feature type="domain" description="OB-fold nucleic acid binding" evidence="9">
    <location>
        <begin position="25"/>
        <end position="116"/>
    </location>
</feature>
<evidence type="ECO:0000259" key="9">
    <source>
        <dbReference type="Pfam" id="PF13742"/>
    </source>
</evidence>
<evidence type="ECO:0000256" key="6">
    <source>
        <dbReference type="RuleBase" id="RU004355"/>
    </source>
</evidence>
<dbReference type="Pfam" id="PF13742">
    <property type="entry name" value="tRNA_anti_2"/>
    <property type="match status" value="1"/>
</dbReference>
<evidence type="ECO:0000259" key="8">
    <source>
        <dbReference type="Pfam" id="PF02601"/>
    </source>
</evidence>
<evidence type="ECO:0000256" key="2">
    <source>
        <dbReference type="ARBA" id="ARBA00022722"/>
    </source>
</evidence>
<gene>
    <name evidence="5 10" type="primary">xseA</name>
    <name evidence="10" type="ORF">ABDK96_09405</name>
</gene>
<evidence type="ECO:0000256" key="5">
    <source>
        <dbReference type="HAMAP-Rule" id="MF_00378"/>
    </source>
</evidence>
<feature type="domain" description="Exonuclease VII large subunit C-terminal" evidence="8">
    <location>
        <begin position="141"/>
        <end position="361"/>
    </location>
</feature>
<dbReference type="CDD" id="cd04489">
    <property type="entry name" value="ExoVII_LU_OBF"/>
    <property type="match status" value="1"/>
</dbReference>
<proteinExistence type="inferred from homology"/>
<evidence type="ECO:0000256" key="4">
    <source>
        <dbReference type="ARBA" id="ARBA00022839"/>
    </source>
</evidence>
<dbReference type="InterPro" id="IPR003753">
    <property type="entry name" value="Exonuc_VII_L"/>
</dbReference>
<comment type="catalytic activity">
    <reaction evidence="5 6">
        <text>Exonucleolytic cleavage in either 5'- to 3'- or 3'- to 5'-direction to yield nucleoside 5'-phosphates.</text>
        <dbReference type="EC" id="3.1.11.6"/>
    </reaction>
</comment>
<dbReference type="GO" id="GO:0008855">
    <property type="term" value="F:exodeoxyribonuclease VII activity"/>
    <property type="evidence" value="ECO:0007669"/>
    <property type="project" value="UniProtKB-EC"/>
</dbReference>
<dbReference type="PANTHER" id="PTHR30008:SF0">
    <property type="entry name" value="EXODEOXYRIBONUCLEASE 7 LARGE SUBUNIT"/>
    <property type="match status" value="1"/>
</dbReference>
<keyword evidence="3 5" id="KW-0378">Hydrolase</keyword>
<dbReference type="EC" id="3.1.11.6" evidence="5"/>
<comment type="function">
    <text evidence="5">Bidirectionally degrades single-stranded DNA into large acid-insoluble oligonucleotides, which are then degraded further into small acid-soluble oligonucleotides.</text>
</comment>
<reference evidence="10 11" key="1">
    <citation type="submission" date="2024-05" db="EMBL/GenBank/DDBJ databases">
        <authorList>
            <person name="Yi C."/>
        </authorList>
    </citation>
    <scope>NUCLEOTIDE SEQUENCE [LARGE SCALE GENOMIC DNA]</scope>
    <source>
        <strain evidence="10 11">XS13</strain>
    </source>
</reference>
<dbReference type="EMBL" id="JBDXMX010000003">
    <property type="protein sequence ID" value="MEO9247897.1"/>
    <property type="molecule type" value="Genomic_DNA"/>
</dbReference>
<dbReference type="Pfam" id="PF02601">
    <property type="entry name" value="Exonuc_VII_L"/>
    <property type="match status" value="1"/>
</dbReference>
<protein>
    <recommendedName>
        <fullName evidence="5">Exodeoxyribonuclease 7 large subunit</fullName>
        <ecNumber evidence="5">3.1.11.6</ecNumber>
    </recommendedName>
    <alternativeName>
        <fullName evidence="5">Exodeoxyribonuclease VII large subunit</fullName>
        <shortName evidence="5">Exonuclease VII large subunit</shortName>
    </alternativeName>
</protein>
<feature type="compositionally biased region" description="Basic and acidic residues" evidence="7">
    <location>
        <begin position="429"/>
        <end position="445"/>
    </location>
</feature>
<comment type="caution">
    <text evidence="10">The sequence shown here is derived from an EMBL/GenBank/DDBJ whole genome shotgun (WGS) entry which is preliminary data.</text>
</comment>
<keyword evidence="1 5" id="KW-0963">Cytoplasm</keyword>
<evidence type="ECO:0000313" key="11">
    <source>
        <dbReference type="Proteomes" id="UP001484097"/>
    </source>
</evidence>
<keyword evidence="4 5" id="KW-0269">Exonuclease</keyword>
<evidence type="ECO:0000256" key="1">
    <source>
        <dbReference type="ARBA" id="ARBA00022490"/>
    </source>
</evidence>
<dbReference type="Proteomes" id="UP001484097">
    <property type="component" value="Unassembled WGS sequence"/>
</dbReference>
<comment type="subcellular location">
    <subcellularLocation>
        <location evidence="5 6">Cytoplasm</location>
    </subcellularLocation>
</comment>
<dbReference type="NCBIfam" id="TIGR00237">
    <property type="entry name" value="xseA"/>
    <property type="match status" value="1"/>
</dbReference>
<dbReference type="InterPro" id="IPR025824">
    <property type="entry name" value="OB-fold_nuc-bd_dom"/>
</dbReference>
<keyword evidence="11" id="KW-1185">Reference proteome</keyword>
<dbReference type="HAMAP" id="MF_00378">
    <property type="entry name" value="Exonuc_7_L"/>
    <property type="match status" value="1"/>
</dbReference>
<accession>A0ABV0IIB1</accession>
<evidence type="ECO:0000256" key="7">
    <source>
        <dbReference type="SAM" id="MobiDB-lite"/>
    </source>
</evidence>
<comment type="subunit">
    <text evidence="5">Heterooligomer composed of large and small subunits.</text>
</comment>
<dbReference type="RefSeq" id="WP_347920520.1">
    <property type="nucleotide sequence ID" value="NZ_JBDXMX010000003.1"/>
</dbReference>
<organism evidence="10 11">
    <name type="scientific">Citricoccus nitrophenolicus</name>
    <dbReference type="NCBI Taxonomy" id="863575"/>
    <lineage>
        <taxon>Bacteria</taxon>
        <taxon>Bacillati</taxon>
        <taxon>Actinomycetota</taxon>
        <taxon>Actinomycetes</taxon>
        <taxon>Micrococcales</taxon>
        <taxon>Micrococcaceae</taxon>
        <taxon>Citricoccus</taxon>
    </lineage>
</organism>
<name>A0ABV0IIB1_9MICC</name>
<dbReference type="PANTHER" id="PTHR30008">
    <property type="entry name" value="EXODEOXYRIBONUCLEASE 7 LARGE SUBUNIT"/>
    <property type="match status" value="1"/>
</dbReference>
<feature type="region of interest" description="Disordered" evidence="7">
    <location>
        <begin position="419"/>
        <end position="455"/>
    </location>
</feature>
<keyword evidence="2 5" id="KW-0540">Nuclease</keyword>